<name>A0AAE9I1X4_9BURK</name>
<evidence type="ECO:0000313" key="4">
    <source>
        <dbReference type="Proteomes" id="UP001056132"/>
    </source>
</evidence>
<feature type="domain" description="Oxidoreductase molybdopterin-binding" evidence="2">
    <location>
        <begin position="123"/>
        <end position="267"/>
    </location>
</feature>
<sequence length="278" mass="31574">MSQDPRDKKRMEAEAPEGLHHPPQQLPRRALPEGIAEADFRPQLVRLQRRMFLRSSLSLGAVAMLSGCTLQDRDSVDKVLWAMSRWNDRVQGWLFSGTRLAPTYTRAQITNPFPFNAFYPEYDVPDIDGSDYRLEVSGRVRDKQPWSLEMLRKLPQAGQITRHVCIEGWSAIGEWSGVPLKTFLQHVGADLSARYVGFKCADRYYSSLDMASALHPQTILALDYGSDPLPPRYGYPLKVRVPTKLGFKSPKHVAALFVTNENPGGYWEDQGYNWFSGL</sequence>
<dbReference type="Proteomes" id="UP001056132">
    <property type="component" value="Chromosome 2"/>
</dbReference>
<proteinExistence type="predicted"/>
<dbReference type="InterPro" id="IPR036374">
    <property type="entry name" value="OxRdtase_Mopterin-bd_sf"/>
</dbReference>
<protein>
    <submittedName>
        <fullName evidence="3">Molybdopterin-dependent oxidoreductase</fullName>
    </submittedName>
</protein>
<dbReference type="AlphaFoldDB" id="A0AAE9I1X4"/>
<dbReference type="EMBL" id="CP097331">
    <property type="protein sequence ID" value="URF06123.1"/>
    <property type="molecule type" value="Genomic_DNA"/>
</dbReference>
<reference evidence="3" key="1">
    <citation type="journal article" date="2022" name="Microbiol. Resour. Announc.">
        <title>Genome Sequence of Cupriavidus campinensis Strain G5, a Member of a Bacterial Consortium Capable of Polyethylene Degradation.</title>
        <authorList>
            <person name="Schneider B."/>
            <person name="Pfeiffer F."/>
            <person name="Dyall-Smith M."/>
            <person name="Kunte H.J."/>
        </authorList>
    </citation>
    <scope>NUCLEOTIDE SEQUENCE</scope>
    <source>
        <strain evidence="3">G5</strain>
    </source>
</reference>
<feature type="region of interest" description="Disordered" evidence="1">
    <location>
        <begin position="1"/>
        <end position="28"/>
    </location>
</feature>
<evidence type="ECO:0000313" key="3">
    <source>
        <dbReference type="EMBL" id="URF06123.1"/>
    </source>
</evidence>
<dbReference type="PANTHER" id="PTHR43032">
    <property type="entry name" value="PROTEIN-METHIONINE-SULFOXIDE REDUCTASE"/>
    <property type="match status" value="1"/>
</dbReference>
<dbReference type="InterPro" id="IPR000572">
    <property type="entry name" value="OxRdtase_Mopterin-bd_dom"/>
</dbReference>
<dbReference type="SUPFAM" id="SSF56524">
    <property type="entry name" value="Oxidoreductase molybdopterin-binding domain"/>
    <property type="match status" value="1"/>
</dbReference>
<dbReference type="PANTHER" id="PTHR43032:SF2">
    <property type="entry name" value="BLL0505 PROTEIN"/>
    <property type="match status" value="1"/>
</dbReference>
<gene>
    <name evidence="3" type="ORF">M5D45_23610</name>
</gene>
<organism evidence="3 4">
    <name type="scientific">Cupriavidus campinensis</name>
    <dbReference type="NCBI Taxonomy" id="151783"/>
    <lineage>
        <taxon>Bacteria</taxon>
        <taxon>Pseudomonadati</taxon>
        <taxon>Pseudomonadota</taxon>
        <taxon>Betaproteobacteria</taxon>
        <taxon>Burkholderiales</taxon>
        <taxon>Burkholderiaceae</taxon>
        <taxon>Cupriavidus</taxon>
    </lineage>
</organism>
<dbReference type="Pfam" id="PF00174">
    <property type="entry name" value="Oxidored_molyb"/>
    <property type="match status" value="1"/>
</dbReference>
<accession>A0AAE9I1X4</accession>
<feature type="compositionally biased region" description="Basic and acidic residues" evidence="1">
    <location>
        <begin position="1"/>
        <end position="20"/>
    </location>
</feature>
<dbReference type="KEGG" id="ccam:M5D45_23610"/>
<evidence type="ECO:0000256" key="1">
    <source>
        <dbReference type="SAM" id="MobiDB-lite"/>
    </source>
</evidence>
<reference evidence="3" key="2">
    <citation type="submission" date="2022-05" db="EMBL/GenBank/DDBJ databases">
        <authorList>
            <person name="Kunte H.-J."/>
        </authorList>
    </citation>
    <scope>NUCLEOTIDE SEQUENCE</scope>
    <source>
        <strain evidence="3">G5</strain>
    </source>
</reference>
<evidence type="ECO:0000259" key="2">
    <source>
        <dbReference type="Pfam" id="PF00174"/>
    </source>
</evidence>
<dbReference type="RefSeq" id="WP_244844394.1">
    <property type="nucleotide sequence ID" value="NZ_CAJPVH010000001.1"/>
</dbReference>
<dbReference type="Gene3D" id="3.90.420.10">
    <property type="entry name" value="Oxidoreductase, molybdopterin-binding domain"/>
    <property type="match status" value="1"/>
</dbReference>